<organism evidence="1 2">
    <name type="scientific">Rhizobium aethiopicum</name>
    <dbReference type="NCBI Taxonomy" id="1138170"/>
    <lineage>
        <taxon>Bacteria</taxon>
        <taxon>Pseudomonadati</taxon>
        <taxon>Pseudomonadota</taxon>
        <taxon>Alphaproteobacteria</taxon>
        <taxon>Hyphomicrobiales</taxon>
        <taxon>Rhizobiaceae</taxon>
        <taxon>Rhizobium/Agrobacterium group</taxon>
        <taxon>Rhizobium</taxon>
    </lineage>
</organism>
<sequence length="139" mass="14793">MVSQTALHEAAHVLAALGNGIDVRHVSIDAGEVVLLPPGEFLERGHHHGAVAAAYGIVALAGQAAAPETDLSQSDLLLLRHALFLASWADPPEEMNRALSAAARQFVLDHRQQIEKLALILDERRCLTGAEIAEVISGQ</sequence>
<dbReference type="AlphaFoldDB" id="A0A7W6VRT3"/>
<dbReference type="GO" id="GO:0005524">
    <property type="term" value="F:ATP binding"/>
    <property type="evidence" value="ECO:0007669"/>
    <property type="project" value="InterPro"/>
</dbReference>
<keyword evidence="2" id="KW-1185">Reference proteome</keyword>
<dbReference type="InterPro" id="IPR037219">
    <property type="entry name" value="Peptidase_M41-like"/>
</dbReference>
<dbReference type="EMBL" id="JACIFV010000023">
    <property type="protein sequence ID" value="MBB4194880.1"/>
    <property type="molecule type" value="Genomic_DNA"/>
</dbReference>
<name>A0A7W6VRT3_9HYPH</name>
<reference evidence="1 2" key="1">
    <citation type="submission" date="2020-08" db="EMBL/GenBank/DDBJ databases">
        <title>Genomic Encyclopedia of Type Strains, Phase IV (KMG-V): Genome sequencing to study the core and pangenomes of soil and plant-associated prokaryotes.</title>
        <authorList>
            <person name="Whitman W."/>
        </authorList>
    </citation>
    <scope>NUCLEOTIDE SEQUENCE [LARGE SCALE GENOMIC DNA]</scope>
    <source>
        <strain evidence="1 2">SEMIA 4074</strain>
    </source>
</reference>
<dbReference type="Proteomes" id="UP000524492">
    <property type="component" value="Unassembled WGS sequence"/>
</dbReference>
<evidence type="ECO:0000313" key="2">
    <source>
        <dbReference type="Proteomes" id="UP000524492"/>
    </source>
</evidence>
<gene>
    <name evidence="1" type="ORF">GGD53_005063</name>
</gene>
<dbReference type="RefSeq" id="WP_184459385.1">
    <property type="nucleotide sequence ID" value="NZ_JACIFV010000023.1"/>
</dbReference>
<dbReference type="GO" id="GO:0004222">
    <property type="term" value="F:metalloendopeptidase activity"/>
    <property type="evidence" value="ECO:0007669"/>
    <property type="project" value="InterPro"/>
</dbReference>
<evidence type="ECO:0008006" key="3">
    <source>
        <dbReference type="Google" id="ProtNLM"/>
    </source>
</evidence>
<comment type="caution">
    <text evidence="1">The sequence shown here is derived from an EMBL/GenBank/DDBJ whole genome shotgun (WGS) entry which is preliminary data.</text>
</comment>
<dbReference type="SUPFAM" id="SSF140990">
    <property type="entry name" value="FtsH protease domain-like"/>
    <property type="match status" value="1"/>
</dbReference>
<dbReference type="GO" id="GO:0006508">
    <property type="term" value="P:proteolysis"/>
    <property type="evidence" value="ECO:0007669"/>
    <property type="project" value="InterPro"/>
</dbReference>
<dbReference type="GO" id="GO:0004176">
    <property type="term" value="F:ATP-dependent peptidase activity"/>
    <property type="evidence" value="ECO:0007669"/>
    <property type="project" value="InterPro"/>
</dbReference>
<proteinExistence type="predicted"/>
<accession>A0A7W6VRT3</accession>
<evidence type="ECO:0000313" key="1">
    <source>
        <dbReference type="EMBL" id="MBB4194880.1"/>
    </source>
</evidence>
<protein>
    <recommendedName>
        <fullName evidence="3">Peptidase M41 domain-containing protein</fullName>
    </recommendedName>
</protein>